<feature type="region of interest" description="Disordered" evidence="1">
    <location>
        <begin position="1"/>
        <end position="25"/>
    </location>
</feature>
<gene>
    <name evidence="2" type="ORF">KL928_002077</name>
    <name evidence="3" type="ORF">KL940_001798</name>
</gene>
<sequence length="83" mass="9855">MELSAENLALHDRNEQRFDSSDDDSEYTYETDLVYHDPQKEWEENLVQLKTLVNFVLLPVIGKVLGRRFANYVWMKIASRIYS</sequence>
<accession>A0AAN6DGB0</accession>
<organism evidence="2 4">
    <name type="scientific">Pichia angusta</name>
    <name type="common">Yeast</name>
    <name type="synonym">Hansenula polymorpha</name>
    <dbReference type="NCBI Taxonomy" id="870730"/>
    <lineage>
        <taxon>Eukaryota</taxon>
        <taxon>Fungi</taxon>
        <taxon>Dikarya</taxon>
        <taxon>Ascomycota</taxon>
        <taxon>Saccharomycotina</taxon>
        <taxon>Pichiomycetes</taxon>
        <taxon>Pichiales</taxon>
        <taxon>Pichiaceae</taxon>
        <taxon>Ogataea</taxon>
    </lineage>
</organism>
<comment type="caution">
    <text evidence="2">The sequence shown here is derived from an EMBL/GenBank/DDBJ whole genome shotgun (WGS) entry which is preliminary data.</text>
</comment>
<proteinExistence type="predicted"/>
<evidence type="ECO:0000256" key="1">
    <source>
        <dbReference type="SAM" id="MobiDB-lite"/>
    </source>
</evidence>
<dbReference type="PANTHER" id="PTHR28230">
    <property type="entry name" value="CHROMOSOME 1, WHOLE GENOME SHOTGUN SEQUENCE"/>
    <property type="match status" value="1"/>
</dbReference>
<evidence type="ECO:0000313" key="5">
    <source>
        <dbReference type="Proteomes" id="UP001197328"/>
    </source>
</evidence>
<dbReference type="GO" id="GO:0045040">
    <property type="term" value="P:protein insertion into mitochondrial outer membrane"/>
    <property type="evidence" value="ECO:0007669"/>
    <property type="project" value="InterPro"/>
</dbReference>
<dbReference type="GeneID" id="66126128"/>
<dbReference type="EMBL" id="JAHLUX010000004">
    <property type="protein sequence ID" value="KAG7819403.1"/>
    <property type="molecule type" value="Genomic_DNA"/>
</dbReference>
<dbReference type="Pfam" id="PF19117">
    <property type="entry name" value="Mim2"/>
    <property type="match status" value="1"/>
</dbReference>
<dbReference type="PANTHER" id="PTHR28230:SF1">
    <property type="entry name" value="MITOCHONDRIAL IMPORT PROTEIN 2"/>
    <property type="match status" value="1"/>
</dbReference>
<dbReference type="GO" id="GO:0005741">
    <property type="term" value="C:mitochondrial outer membrane"/>
    <property type="evidence" value="ECO:0007669"/>
    <property type="project" value="TreeGrafter"/>
</dbReference>
<feature type="compositionally biased region" description="Basic and acidic residues" evidence="1">
    <location>
        <begin position="9"/>
        <end position="20"/>
    </location>
</feature>
<reference evidence="2 5" key="1">
    <citation type="journal article" date="2021" name="G3 (Bethesda)">
        <title>Genomic diversity, chromosomal rearrangements, and interspecies hybridization in the ogataea polymorpha species complex.</title>
        <authorList>
            <person name="Hanson S.J."/>
            <person name="Cinneide E.O."/>
            <person name="Salzberg L.I."/>
            <person name="Wolfe K.H."/>
            <person name="McGowan J."/>
            <person name="Fitzpatrick D.A."/>
            <person name="Matlin K."/>
        </authorList>
    </citation>
    <scope>NUCLEOTIDE SEQUENCE</scope>
    <source>
        <strain evidence="3">51-138</strain>
        <strain evidence="2">61-244</strain>
    </source>
</reference>
<protein>
    <submittedName>
        <fullName evidence="2">Uncharacterized protein</fullName>
    </submittedName>
</protein>
<keyword evidence="5" id="KW-1185">Reference proteome</keyword>
<evidence type="ECO:0000313" key="4">
    <source>
        <dbReference type="Proteomes" id="UP001196530"/>
    </source>
</evidence>
<dbReference type="Proteomes" id="UP001196530">
    <property type="component" value="Unassembled WGS sequence"/>
</dbReference>
<dbReference type="EMBL" id="JAHLVD010000004">
    <property type="protein sequence ID" value="KAG7850238.1"/>
    <property type="molecule type" value="Genomic_DNA"/>
</dbReference>
<dbReference type="GO" id="GO:0070096">
    <property type="term" value="P:mitochondrial outer membrane translocase complex assembly"/>
    <property type="evidence" value="ECO:0007669"/>
    <property type="project" value="InterPro"/>
</dbReference>
<dbReference type="Proteomes" id="UP001197328">
    <property type="component" value="Unassembled WGS sequence"/>
</dbReference>
<name>A0AAN6DGB0_PICAN</name>
<dbReference type="AlphaFoldDB" id="A0AAN6DGB0"/>
<dbReference type="InterPro" id="IPR037652">
    <property type="entry name" value="Mim2"/>
</dbReference>
<evidence type="ECO:0000313" key="3">
    <source>
        <dbReference type="EMBL" id="KAG7850238.1"/>
    </source>
</evidence>
<evidence type="ECO:0000313" key="2">
    <source>
        <dbReference type="EMBL" id="KAG7819403.1"/>
    </source>
</evidence>
<dbReference type="RefSeq" id="XP_043060282.1">
    <property type="nucleotide sequence ID" value="XM_043202513.1"/>
</dbReference>